<dbReference type="InterPro" id="IPR021149">
    <property type="entry name" value="OligosaccharylTrfase_OST3/OST6"/>
</dbReference>
<sequence>MPYYNVWTGDDTKKAVLSSLVPFGAAAGAVTVFYKDSECVKWWEKIEKPKWAPKDLRLYSALDILTLSPLGYASYLVYKNGGGFDYTDTTVAMGLYGANLAFAVATLPIVKKRNHKCLFFNTALVHLTALGAAYAFYQIDKRAGYLVLPYALWTGFYTALTYSINRLNSQNETKTDMDFVIEKLLFFQIQPPNVNIKRPWFLEIPSARFVAIAALCSYAMFTAGIVYNVINEPPSVGSTVDERGISRVVPVMPHRVNGQYIMEGVLASFLFTLGGLGFIILDWVSGTDPTWTKNGRVGWLIFALTAVAIGFFGSRSLMHMKMPGYLS</sequence>
<organism evidence="8 9">
    <name type="scientific">Steinernema hermaphroditum</name>
    <dbReference type="NCBI Taxonomy" id="289476"/>
    <lineage>
        <taxon>Eukaryota</taxon>
        <taxon>Metazoa</taxon>
        <taxon>Ecdysozoa</taxon>
        <taxon>Nematoda</taxon>
        <taxon>Chromadorea</taxon>
        <taxon>Rhabditida</taxon>
        <taxon>Tylenchina</taxon>
        <taxon>Panagrolaimomorpha</taxon>
        <taxon>Strongyloidoidea</taxon>
        <taxon>Steinernematidae</taxon>
        <taxon>Steinernema</taxon>
    </lineage>
</organism>
<gene>
    <name evidence="8" type="ORF">QR680_010630</name>
</gene>
<protein>
    <recommendedName>
        <fullName evidence="7">Oligosaccharyltransferase complex subunit</fullName>
    </recommendedName>
</protein>
<evidence type="ECO:0000313" key="9">
    <source>
        <dbReference type="Proteomes" id="UP001175271"/>
    </source>
</evidence>
<evidence type="ECO:0000313" key="8">
    <source>
        <dbReference type="EMBL" id="KAK0428143.1"/>
    </source>
</evidence>
<comment type="caution">
    <text evidence="8">The sequence shown here is derived from an EMBL/GenBank/DDBJ whole genome shotgun (WGS) entry which is preliminary data.</text>
</comment>
<accession>A0AA39ISA2</accession>
<evidence type="ECO:0000256" key="3">
    <source>
        <dbReference type="ARBA" id="ARBA00009376"/>
    </source>
</evidence>
<evidence type="ECO:0000256" key="2">
    <source>
        <dbReference type="ARBA" id="ARBA00007524"/>
    </source>
</evidence>
<keyword evidence="4 7" id="KW-0812">Transmembrane</keyword>
<keyword evidence="6 7" id="KW-0472">Membrane</keyword>
<reference evidence="8" key="1">
    <citation type="submission" date="2023-06" db="EMBL/GenBank/DDBJ databases">
        <title>Genomic analysis of the entomopathogenic nematode Steinernema hermaphroditum.</title>
        <authorList>
            <person name="Schwarz E.M."/>
            <person name="Heppert J.K."/>
            <person name="Baniya A."/>
            <person name="Schwartz H.T."/>
            <person name="Tan C.-H."/>
            <person name="Antoshechkin I."/>
            <person name="Sternberg P.W."/>
            <person name="Goodrich-Blair H."/>
            <person name="Dillman A.R."/>
        </authorList>
    </citation>
    <scope>NUCLEOTIDE SEQUENCE</scope>
    <source>
        <strain evidence="8">PS9179</strain>
        <tissue evidence="8">Whole animal</tissue>
    </source>
</reference>
<dbReference type="FunFam" id="1.20.1260.100:FF:000001">
    <property type="entry name" value="translocator protein 2"/>
    <property type="match status" value="1"/>
</dbReference>
<keyword evidence="9" id="KW-1185">Reference proteome</keyword>
<feature type="transmembrane region" description="Helical" evidence="7">
    <location>
        <begin position="90"/>
        <end position="110"/>
    </location>
</feature>
<feature type="transmembrane region" description="Helical" evidence="7">
    <location>
        <begin position="297"/>
        <end position="318"/>
    </location>
</feature>
<comment type="subcellular location">
    <subcellularLocation>
        <location evidence="1 7">Membrane</location>
        <topology evidence="1 7">Multi-pass membrane protein</topology>
    </subcellularLocation>
</comment>
<dbReference type="InterPro" id="IPR004307">
    <property type="entry name" value="TspO_MBR"/>
</dbReference>
<dbReference type="EMBL" id="JAUCMV010000001">
    <property type="protein sequence ID" value="KAK0428143.1"/>
    <property type="molecule type" value="Genomic_DNA"/>
</dbReference>
<proteinExistence type="inferred from homology"/>
<feature type="transmembrane region" description="Helical" evidence="7">
    <location>
        <begin position="143"/>
        <end position="164"/>
    </location>
</feature>
<dbReference type="Proteomes" id="UP001175271">
    <property type="component" value="Unassembled WGS sequence"/>
</dbReference>
<evidence type="ECO:0000256" key="7">
    <source>
        <dbReference type="RuleBase" id="RU366060"/>
    </source>
</evidence>
<comment type="caution">
    <text evidence="7">Lacks conserved residue(s) required for the propagation of feature annotation.</text>
</comment>
<dbReference type="CDD" id="cd15904">
    <property type="entry name" value="TSPO_MBR"/>
    <property type="match status" value="1"/>
</dbReference>
<comment type="function">
    <text evidence="7">Specific component of the STT3A-containing form of the oligosaccharyl transferase (OST) complex that catalyzes the initial transfer of a defined glycan (Glc(3)Man(9)GlcNAc(2) in eukaryotes) from the lipid carrier dolichol-pyrophosphate to an asparagine residue within an Asn-X-Ser/Thr consensus motif in nascent polypeptide chains, the first step in protein N-glycosylation. N-glycosylation occurs cotranslationally and the complex associates with the Sec61 complex at the channel-forming translocon complex that mediates protein translocation across the endoplasmic reticulum (ER). All subunits are required for a maximal enzyme activity.</text>
</comment>
<feature type="transmembrane region" description="Helical" evidence="7">
    <location>
        <begin position="15"/>
        <end position="35"/>
    </location>
</feature>
<feature type="transmembrane region" description="Helical" evidence="7">
    <location>
        <begin position="260"/>
        <end position="285"/>
    </location>
</feature>
<dbReference type="InterPro" id="IPR038330">
    <property type="entry name" value="TspO/MBR-related_sf"/>
</dbReference>
<name>A0AA39ISA2_9BILA</name>
<dbReference type="GO" id="GO:0008250">
    <property type="term" value="C:oligosaccharyltransferase complex"/>
    <property type="evidence" value="ECO:0007669"/>
    <property type="project" value="UniProtKB-UniRule"/>
</dbReference>
<evidence type="ECO:0000256" key="4">
    <source>
        <dbReference type="ARBA" id="ARBA00022692"/>
    </source>
</evidence>
<comment type="subunit">
    <text evidence="7">Component of the oligosaccharyltransferase (OST) complex.</text>
</comment>
<evidence type="ECO:0000256" key="1">
    <source>
        <dbReference type="ARBA" id="ARBA00004141"/>
    </source>
</evidence>
<dbReference type="PANTHER" id="PTHR13160:SF4">
    <property type="entry name" value="OLIGOSACCHARYLTRANSFERASE COMPLEX SUBUNIT OSTC"/>
    <property type="match status" value="1"/>
</dbReference>
<dbReference type="PANTHER" id="PTHR13160">
    <property type="entry name" value="OLIGOSACCHARYLTRANSFERASE COMPLEX SUBUNIT OSTC"/>
    <property type="match status" value="1"/>
</dbReference>
<evidence type="ECO:0000256" key="5">
    <source>
        <dbReference type="ARBA" id="ARBA00022989"/>
    </source>
</evidence>
<dbReference type="AlphaFoldDB" id="A0AA39ISA2"/>
<comment type="similarity">
    <text evidence="2">Belongs to the TspO/BZRP family.</text>
</comment>
<dbReference type="Pfam" id="PF03073">
    <property type="entry name" value="TspO_MBR"/>
    <property type="match status" value="1"/>
</dbReference>
<dbReference type="Gene3D" id="1.20.1260.100">
    <property type="entry name" value="TspO/MBR protein"/>
    <property type="match status" value="1"/>
</dbReference>
<keyword evidence="5 7" id="KW-1133">Transmembrane helix</keyword>
<evidence type="ECO:0000256" key="6">
    <source>
        <dbReference type="ARBA" id="ARBA00023136"/>
    </source>
</evidence>
<feature type="transmembrane region" description="Helical" evidence="7">
    <location>
        <begin position="207"/>
        <end position="230"/>
    </location>
</feature>
<feature type="transmembrane region" description="Helical" evidence="7">
    <location>
        <begin position="56"/>
        <end position="78"/>
    </location>
</feature>
<dbReference type="Pfam" id="PF04756">
    <property type="entry name" value="OST3_OST6"/>
    <property type="match status" value="1"/>
</dbReference>
<dbReference type="InterPro" id="IPR042416">
    <property type="entry name" value="OSTC"/>
</dbReference>
<feature type="transmembrane region" description="Helical" evidence="7">
    <location>
        <begin position="117"/>
        <end position="137"/>
    </location>
</feature>
<comment type="similarity">
    <text evidence="3 7">Belongs to the OSTC family.</text>
</comment>